<dbReference type="RefSeq" id="WP_046004346.1">
    <property type="nucleotide sequence ID" value="NZ_JXYA01000016.1"/>
</dbReference>
<dbReference type="AlphaFoldDB" id="A0A0F4QRU5"/>
<dbReference type="Pfam" id="PF03881">
    <property type="entry name" value="Fructosamin_kin"/>
    <property type="match status" value="1"/>
</dbReference>
<dbReference type="Gene3D" id="3.30.200.20">
    <property type="entry name" value="Phosphorylase Kinase, domain 1"/>
    <property type="match status" value="1"/>
</dbReference>
<dbReference type="PIRSF" id="PIRSF006221">
    <property type="entry name" value="Ketosamine-3-kinase"/>
    <property type="match status" value="1"/>
</dbReference>
<organism evidence="3 4">
    <name type="scientific">Pseudoalteromonas rubra</name>
    <dbReference type="NCBI Taxonomy" id="43658"/>
    <lineage>
        <taxon>Bacteria</taxon>
        <taxon>Pseudomonadati</taxon>
        <taxon>Pseudomonadota</taxon>
        <taxon>Gammaproteobacteria</taxon>
        <taxon>Alteromonadales</taxon>
        <taxon>Pseudoalteromonadaceae</taxon>
        <taxon>Pseudoalteromonas</taxon>
    </lineage>
</organism>
<sequence>MWNLVNQYISDAIHEHFEYTRKTQLPCNAHARLFKIENDHHSYLVKVDHVQALERFECEARNHDTLIRDSDFLVADTITIGSSIEFCFLVLEWLETSGELEDWFSCGTTLAKLHARHEQQMYGLEEDNYFFDLAQPNQWHKKWEVFFAEERIAWQLQLLAEKGIKLVDIDQFVEHIKPMLPHQVAPSLLHGHFWRGNIAFAQGKPCLFCPSCYYGDREVDLASSELFAPLPHAFYEGYDSIYPRLDGYEARRRIYQLYPLLCHANMFAGDYLKQAASHIETLYK</sequence>
<protein>
    <submittedName>
        <fullName evidence="3">Fructosamine kinase</fullName>
    </submittedName>
</protein>
<keyword evidence="4" id="KW-1185">Reference proteome</keyword>
<dbReference type="Proteomes" id="UP000033452">
    <property type="component" value="Unassembled WGS sequence"/>
</dbReference>
<dbReference type="EMBL" id="JXYA01000016">
    <property type="protein sequence ID" value="KJZ10074.1"/>
    <property type="molecule type" value="Genomic_DNA"/>
</dbReference>
<keyword evidence="2 3" id="KW-0418">Kinase</keyword>
<accession>A0A0F4QRU5</accession>
<dbReference type="PATRIC" id="fig|43658.5.peg.1574"/>
<reference evidence="3 4" key="1">
    <citation type="journal article" date="2015" name="BMC Genomics">
        <title>Genome mining reveals unlocked bioactive potential of marine Gram-negative bacteria.</title>
        <authorList>
            <person name="Machado H."/>
            <person name="Sonnenschein E.C."/>
            <person name="Melchiorsen J."/>
            <person name="Gram L."/>
        </authorList>
    </citation>
    <scope>NUCLEOTIDE SEQUENCE [LARGE SCALE GENOMIC DNA]</scope>
    <source>
        <strain evidence="3 4">S2471</strain>
    </source>
</reference>
<dbReference type="PANTHER" id="PTHR12149">
    <property type="entry name" value="FRUCTOSAMINE 3 KINASE-RELATED PROTEIN"/>
    <property type="match status" value="1"/>
</dbReference>
<comment type="similarity">
    <text evidence="1 2">Belongs to the fructosamine kinase family.</text>
</comment>
<evidence type="ECO:0000313" key="4">
    <source>
        <dbReference type="Proteomes" id="UP000033452"/>
    </source>
</evidence>
<dbReference type="PANTHER" id="PTHR12149:SF8">
    <property type="entry name" value="PROTEIN-RIBULOSAMINE 3-KINASE"/>
    <property type="match status" value="1"/>
</dbReference>
<evidence type="ECO:0000256" key="1">
    <source>
        <dbReference type="ARBA" id="ARBA00009460"/>
    </source>
</evidence>
<dbReference type="GO" id="GO:0016301">
    <property type="term" value="F:kinase activity"/>
    <property type="evidence" value="ECO:0007669"/>
    <property type="project" value="UniProtKB-UniRule"/>
</dbReference>
<dbReference type="Gene3D" id="3.90.1200.10">
    <property type="match status" value="1"/>
</dbReference>
<evidence type="ECO:0000313" key="3">
    <source>
        <dbReference type="EMBL" id="KJZ10074.1"/>
    </source>
</evidence>
<keyword evidence="2" id="KW-0808">Transferase</keyword>
<dbReference type="SUPFAM" id="SSF56112">
    <property type="entry name" value="Protein kinase-like (PK-like)"/>
    <property type="match status" value="1"/>
</dbReference>
<dbReference type="InterPro" id="IPR011009">
    <property type="entry name" value="Kinase-like_dom_sf"/>
</dbReference>
<proteinExistence type="inferred from homology"/>
<dbReference type="OrthoDB" id="5291879at2"/>
<name>A0A0F4QRU5_9GAMM</name>
<evidence type="ECO:0000256" key="2">
    <source>
        <dbReference type="PIRNR" id="PIRNR006221"/>
    </source>
</evidence>
<gene>
    <name evidence="3" type="ORF">TW77_07470</name>
</gene>
<comment type="caution">
    <text evidence="3">The sequence shown here is derived from an EMBL/GenBank/DDBJ whole genome shotgun (WGS) entry which is preliminary data.</text>
</comment>
<dbReference type="InterPro" id="IPR016477">
    <property type="entry name" value="Fructo-/Ketosamine-3-kinase"/>
</dbReference>